<keyword evidence="3" id="KW-0411">Iron-sulfur</keyword>
<proteinExistence type="predicted"/>
<evidence type="ECO:0000313" key="6">
    <source>
        <dbReference type="Proteomes" id="UP000623172"/>
    </source>
</evidence>
<accession>A0A926HQ40</accession>
<gene>
    <name evidence="5" type="ORF">H8696_05750</name>
</gene>
<evidence type="ECO:0000256" key="2">
    <source>
        <dbReference type="ARBA" id="ARBA00023004"/>
    </source>
</evidence>
<protein>
    <submittedName>
        <fullName evidence="5">Radical SAM protein</fullName>
    </submittedName>
</protein>
<dbReference type="PANTHER" id="PTHR43432">
    <property type="entry name" value="SLR0285 PROTEIN"/>
    <property type="match status" value="1"/>
</dbReference>
<dbReference type="GO" id="GO:0051536">
    <property type="term" value="F:iron-sulfur cluster binding"/>
    <property type="evidence" value="ECO:0007669"/>
    <property type="project" value="UniProtKB-KW"/>
</dbReference>
<name>A0A926HQ40_9FIRM</name>
<dbReference type="AlphaFoldDB" id="A0A926HQ40"/>
<keyword evidence="6" id="KW-1185">Reference proteome</keyword>
<comment type="caution">
    <text evidence="5">The sequence shown here is derived from an EMBL/GenBank/DDBJ whole genome shotgun (WGS) entry which is preliminary data.</text>
</comment>
<dbReference type="Pfam" id="PF04055">
    <property type="entry name" value="Radical_SAM"/>
    <property type="match status" value="1"/>
</dbReference>
<evidence type="ECO:0000259" key="4">
    <source>
        <dbReference type="Pfam" id="PF04055"/>
    </source>
</evidence>
<dbReference type="SFLD" id="SFLDG01084">
    <property type="entry name" value="Uncharacterised_Radical_SAM_Su"/>
    <property type="match status" value="1"/>
</dbReference>
<organism evidence="5 6">
    <name type="scientific">Gehongia tenuis</name>
    <dbReference type="NCBI Taxonomy" id="2763655"/>
    <lineage>
        <taxon>Bacteria</taxon>
        <taxon>Bacillati</taxon>
        <taxon>Bacillota</taxon>
        <taxon>Clostridia</taxon>
        <taxon>Christensenellales</taxon>
        <taxon>Christensenellaceae</taxon>
        <taxon>Gehongia</taxon>
    </lineage>
</organism>
<dbReference type="GO" id="GO:0046872">
    <property type="term" value="F:metal ion binding"/>
    <property type="evidence" value="ECO:0007669"/>
    <property type="project" value="UniProtKB-KW"/>
</dbReference>
<keyword evidence="1" id="KW-0479">Metal-binding</keyword>
<dbReference type="CDD" id="cd01335">
    <property type="entry name" value="Radical_SAM"/>
    <property type="match status" value="1"/>
</dbReference>
<dbReference type="RefSeq" id="WP_249315888.1">
    <property type="nucleotide sequence ID" value="NZ_JACRSR010000001.1"/>
</dbReference>
<evidence type="ECO:0000256" key="1">
    <source>
        <dbReference type="ARBA" id="ARBA00022723"/>
    </source>
</evidence>
<dbReference type="Proteomes" id="UP000623172">
    <property type="component" value="Unassembled WGS sequence"/>
</dbReference>
<dbReference type="PANTHER" id="PTHR43432:SF5">
    <property type="entry name" value="ELP3_MIAA_NIFB-LIKE RADICAL SAM CORE DOMAIN-CONTAINING PROTEIN"/>
    <property type="match status" value="1"/>
</dbReference>
<dbReference type="Gene3D" id="3.80.30.30">
    <property type="match status" value="1"/>
</dbReference>
<reference evidence="5" key="1">
    <citation type="submission" date="2020-08" db="EMBL/GenBank/DDBJ databases">
        <title>Genome public.</title>
        <authorList>
            <person name="Liu C."/>
            <person name="Sun Q."/>
        </authorList>
    </citation>
    <scope>NUCLEOTIDE SEQUENCE</scope>
    <source>
        <strain evidence="5">NSJ-53</strain>
    </source>
</reference>
<evidence type="ECO:0000313" key="5">
    <source>
        <dbReference type="EMBL" id="MBC8531350.1"/>
    </source>
</evidence>
<dbReference type="InterPro" id="IPR040086">
    <property type="entry name" value="MJ0683-like"/>
</dbReference>
<sequence length="283" mass="32669">MNYHEITCESALHKLKRKIPFAWDLNLYRGCEHRCRYCFAIYSHRYLDSGDFFGDIFAKTNILEKLEKELASPNWKREIVSIGGVTDSYQPWERERKIMPEVLKLFIRYRTPVIISTKSDLILRDLELIDELSHVAMVNIAATITTVDEQLQAKLEPGAVSSKRRFAMLKAMRDTNACTGLHVMPILPYLTDNRNNMEGLFAGGRDAEVDYVLPGTLYLRGQTRNVFMDFIAHEFPELLPKYQKLYATGGAGKAYKDELYKMVHAVRDAYHLSGSYMAPLRKR</sequence>
<evidence type="ECO:0000256" key="3">
    <source>
        <dbReference type="ARBA" id="ARBA00023014"/>
    </source>
</evidence>
<keyword evidence="2" id="KW-0408">Iron</keyword>
<dbReference type="EMBL" id="JACRSR010000001">
    <property type="protein sequence ID" value="MBC8531350.1"/>
    <property type="molecule type" value="Genomic_DNA"/>
</dbReference>
<dbReference type="InterPro" id="IPR058240">
    <property type="entry name" value="rSAM_sf"/>
</dbReference>
<dbReference type="SUPFAM" id="SSF102114">
    <property type="entry name" value="Radical SAM enzymes"/>
    <property type="match status" value="1"/>
</dbReference>
<feature type="domain" description="Radical SAM core" evidence="4">
    <location>
        <begin position="26"/>
        <end position="193"/>
    </location>
</feature>
<dbReference type="InterPro" id="IPR007197">
    <property type="entry name" value="rSAM"/>
</dbReference>
<dbReference type="SFLD" id="SFLDS00029">
    <property type="entry name" value="Radical_SAM"/>
    <property type="match status" value="1"/>
</dbReference>
<dbReference type="GO" id="GO:0003824">
    <property type="term" value="F:catalytic activity"/>
    <property type="evidence" value="ECO:0007669"/>
    <property type="project" value="InterPro"/>
</dbReference>